<evidence type="ECO:0000256" key="4">
    <source>
        <dbReference type="ARBA" id="ARBA00022833"/>
    </source>
</evidence>
<dbReference type="GO" id="GO:0089701">
    <property type="term" value="C:U2AF complex"/>
    <property type="evidence" value="ECO:0007669"/>
    <property type="project" value="InterPro"/>
</dbReference>
<feature type="domain" description="C3H1-type" evidence="9">
    <location>
        <begin position="12"/>
        <end position="40"/>
    </location>
</feature>
<dbReference type="SMART" id="SM00356">
    <property type="entry name" value="ZnF_C3H1"/>
    <property type="match status" value="2"/>
</dbReference>
<evidence type="ECO:0000256" key="1">
    <source>
        <dbReference type="ARBA" id="ARBA00022723"/>
    </source>
</evidence>
<dbReference type="InterPro" id="IPR000504">
    <property type="entry name" value="RRM_dom"/>
</dbReference>
<dbReference type="InterPro" id="IPR009145">
    <property type="entry name" value="U2AF_small"/>
</dbReference>
<feature type="compositionally biased region" description="Basic residues" evidence="7">
    <location>
        <begin position="742"/>
        <end position="761"/>
    </location>
</feature>
<protein>
    <submittedName>
        <fullName evidence="10">Uncharacterized protein</fullName>
    </submittedName>
</protein>
<dbReference type="InterPro" id="IPR012677">
    <property type="entry name" value="Nucleotide-bd_a/b_plait_sf"/>
</dbReference>
<keyword evidence="3 6" id="KW-0863">Zinc-finger</keyword>
<dbReference type="GO" id="GO:0003723">
    <property type="term" value="F:RNA binding"/>
    <property type="evidence" value="ECO:0007669"/>
    <property type="project" value="UniProtKB-UniRule"/>
</dbReference>
<evidence type="ECO:0000259" key="8">
    <source>
        <dbReference type="PROSITE" id="PS50102"/>
    </source>
</evidence>
<feature type="compositionally biased region" description="Polar residues" evidence="7">
    <location>
        <begin position="830"/>
        <end position="847"/>
    </location>
</feature>
<comment type="caution">
    <text evidence="10">The sequence shown here is derived from an EMBL/GenBank/DDBJ whole genome shotgun (WGS) entry which is preliminary data.</text>
</comment>
<dbReference type="AlphaFoldDB" id="A0A178F1E9"/>
<dbReference type="Pfam" id="PF00642">
    <property type="entry name" value="zf-CCCH"/>
    <property type="match status" value="1"/>
</dbReference>
<feature type="compositionally biased region" description="Basic residues" evidence="7">
    <location>
        <begin position="902"/>
        <end position="915"/>
    </location>
</feature>
<dbReference type="PROSITE" id="PS50102">
    <property type="entry name" value="RRM"/>
    <property type="match status" value="1"/>
</dbReference>
<evidence type="ECO:0000259" key="9">
    <source>
        <dbReference type="PROSITE" id="PS50103"/>
    </source>
</evidence>
<dbReference type="EMBL" id="LHPM01000014">
    <property type="protein sequence ID" value="OAL65247.1"/>
    <property type="molecule type" value="Genomic_DNA"/>
</dbReference>
<feature type="region of interest" description="Disordered" evidence="7">
    <location>
        <begin position="572"/>
        <end position="772"/>
    </location>
</feature>
<feature type="compositionally biased region" description="Basic residues" evidence="7">
    <location>
        <begin position="707"/>
        <end position="730"/>
    </location>
</feature>
<gene>
    <name evidence="10" type="ORF">A7C99_3731</name>
</gene>
<evidence type="ECO:0000256" key="7">
    <source>
        <dbReference type="SAM" id="MobiDB-lite"/>
    </source>
</evidence>
<evidence type="ECO:0000313" key="11">
    <source>
        <dbReference type="Proteomes" id="UP000243015"/>
    </source>
</evidence>
<dbReference type="Pfam" id="PF24355">
    <property type="entry name" value="DUF7514"/>
    <property type="match status" value="1"/>
</dbReference>
<dbReference type="VEuPathDB" id="FungiDB:TERG_06877"/>
<dbReference type="FunFam" id="3.30.70.330:FF:000066">
    <property type="entry name" value="Splicing factor u2af 23 kDa subunit"/>
    <property type="match status" value="1"/>
</dbReference>
<dbReference type="InterPro" id="IPR035979">
    <property type="entry name" value="RBD_domain_sf"/>
</dbReference>
<reference evidence="10 11" key="1">
    <citation type="submission" date="2016-05" db="EMBL/GenBank/DDBJ databases">
        <title>Genome sequencing of Trichophyton rubrum CMCC(F)T1i isolated from hair.</title>
        <authorList>
            <person name="Zhan P."/>
            <person name="Tao Y."/>
            <person name="Liu W."/>
        </authorList>
    </citation>
    <scope>NUCLEOTIDE SEQUENCE [LARGE SCALE GENOMIC DNA]</scope>
    <source>
        <strain evidence="11">CMCC(F)T1i</strain>
    </source>
</reference>
<feature type="region of interest" description="Disordered" evidence="7">
    <location>
        <begin position="825"/>
        <end position="1079"/>
    </location>
</feature>
<keyword evidence="2" id="KW-0677">Repeat</keyword>
<evidence type="ECO:0000256" key="5">
    <source>
        <dbReference type="PROSITE-ProRule" id="PRU00176"/>
    </source>
</evidence>
<feature type="compositionally biased region" description="Basic residues" evidence="7">
    <location>
        <begin position="1069"/>
        <end position="1079"/>
    </location>
</feature>
<dbReference type="CDD" id="cd12538">
    <property type="entry name" value="RRM_U2AF35"/>
    <property type="match status" value="1"/>
</dbReference>
<feature type="zinc finger region" description="C3H1-type" evidence="6">
    <location>
        <begin position="12"/>
        <end position="40"/>
    </location>
</feature>
<name>A0A178F1E9_TRIRU</name>
<keyword evidence="5" id="KW-0694">RNA-binding</keyword>
<feature type="compositionally biased region" description="Low complexity" evidence="7">
    <location>
        <begin position="976"/>
        <end position="988"/>
    </location>
</feature>
<dbReference type="Gene3D" id="3.30.70.330">
    <property type="match status" value="1"/>
</dbReference>
<dbReference type="GO" id="GO:0000398">
    <property type="term" value="P:mRNA splicing, via spliceosome"/>
    <property type="evidence" value="ECO:0007669"/>
    <property type="project" value="InterPro"/>
</dbReference>
<proteinExistence type="predicted"/>
<evidence type="ECO:0000256" key="3">
    <source>
        <dbReference type="ARBA" id="ARBA00022771"/>
    </source>
</evidence>
<feature type="domain" description="RRM" evidence="8">
    <location>
        <begin position="44"/>
        <end position="140"/>
    </location>
</feature>
<accession>A0A178F1E9</accession>
<dbReference type="InterPro" id="IPR055936">
    <property type="entry name" value="DUF7514"/>
</dbReference>
<dbReference type="SUPFAM" id="SSF54928">
    <property type="entry name" value="RNA-binding domain, RBD"/>
    <property type="match status" value="1"/>
</dbReference>
<dbReference type="PROSITE" id="PS50103">
    <property type="entry name" value="ZF_C3H1"/>
    <property type="match status" value="1"/>
</dbReference>
<dbReference type="Proteomes" id="UP000243015">
    <property type="component" value="Unassembled WGS sequence"/>
</dbReference>
<dbReference type="InterPro" id="IPR000571">
    <property type="entry name" value="Znf_CCCH"/>
</dbReference>
<dbReference type="GO" id="GO:0008270">
    <property type="term" value="F:zinc ion binding"/>
    <property type="evidence" value="ECO:0007669"/>
    <property type="project" value="UniProtKB-KW"/>
</dbReference>
<dbReference type="VEuPathDB" id="FungiDB:TERG_06875"/>
<keyword evidence="1 6" id="KW-0479">Metal-binding</keyword>
<dbReference type="PANTHER" id="PTHR12620">
    <property type="entry name" value="U2 SNRNP AUXILIARY FACTOR, SMALL SUBUNIT"/>
    <property type="match status" value="1"/>
</dbReference>
<feature type="compositionally biased region" description="Basic and acidic residues" evidence="7">
    <location>
        <begin position="762"/>
        <end position="772"/>
    </location>
</feature>
<feature type="compositionally biased region" description="Pro residues" evidence="7">
    <location>
        <begin position="989"/>
        <end position="1007"/>
    </location>
</feature>
<evidence type="ECO:0000313" key="10">
    <source>
        <dbReference type="EMBL" id="OAL65247.1"/>
    </source>
</evidence>
<feature type="compositionally biased region" description="Polar residues" evidence="7">
    <location>
        <begin position="1034"/>
        <end position="1045"/>
    </location>
</feature>
<feature type="compositionally biased region" description="Basic and acidic residues" evidence="7">
    <location>
        <begin position="916"/>
        <end position="958"/>
    </location>
</feature>
<keyword evidence="4 6" id="KW-0862">Zinc</keyword>
<organism evidence="10 11">
    <name type="scientific">Trichophyton rubrum</name>
    <name type="common">Athlete's foot fungus</name>
    <name type="synonym">Epidermophyton rubrum</name>
    <dbReference type="NCBI Taxonomy" id="5551"/>
    <lineage>
        <taxon>Eukaryota</taxon>
        <taxon>Fungi</taxon>
        <taxon>Dikarya</taxon>
        <taxon>Ascomycota</taxon>
        <taxon>Pezizomycotina</taxon>
        <taxon>Eurotiomycetes</taxon>
        <taxon>Eurotiomycetidae</taxon>
        <taxon>Onygenales</taxon>
        <taxon>Arthrodermataceae</taxon>
        <taxon>Trichophyton</taxon>
    </lineage>
</organism>
<dbReference type="PRINTS" id="PR01848">
    <property type="entry name" value="U2AUXFACTOR"/>
</dbReference>
<evidence type="ECO:0000256" key="6">
    <source>
        <dbReference type="PROSITE-ProRule" id="PRU00723"/>
    </source>
</evidence>
<sequence length="1079" mass="123050">MANYLASIFGTEQDKVNCSFYYKIGACRHGDRCSRKHVKPSYSQTILLPNLYQNPQYDPKNKMNPSQLQNHFDAFYEDFWCEMCKYGEIEEVVVCENNNDHLIGNVYARFKYEDSAQKACDALNSRWYAARPIYCELSPVTDFREACCRLNSGEGCVRGGFCNFIHRKEPSEELDRELELSTKKWLRLRGRDERSVTRSPSPEPTRKRNAPRVLQLLHQFLFLSSPGTAARFRIPLEGDPWARKATFPLHATAKLPERSPYYPSIVFLIRLVSSFLIPLVSRFPLLADSRRQAALSWPARDPMWGIPRGRREQVVRRRRRLKAASRSSPLHLVDTPVFLCGRRLAAGPRVILSSSLAFDFLLPLAAWATLPRQPCARSKRPLHRSLFAPQYNTMGSKQPAKDFDWGYLIQPDKSPSPRLEQLCLGLAGVISELDPSSSTKELTPEKLAAFYRAVGGNYDSLFLNTPSASLSFIYQSLGCFHTLQPTKNAFEAPSIPALLPHGYIRWQTIQLLLCPEEHTPFLQRAVEMFDIVDVHEGYLLPKTIPASAFPTQPDPDMVKWHETVSNRLELESAATTPHTRPPGNAHPPSCTRGTRQSRNEEDGDYFNQSHYYSPTGRKGATASRQGSREPHSRIPHPLRYTEAADYTGDAGPKTAGFERPPSASRSKTSYHYRGHSSPPSAYRRSWAHPESSDGDNEGVAIAEDIHSHHHHSRMGEPRHHHHHHHHHHGHPAHEEIFPSRSSHVRHHSHESMHRHRQPSHKPMHESQKRRIDEEEPEIYYSYPPPRHIPEIKPTTYDDSAANAFPSPKHHSHHFHPRYVDLFDDDGVPNFSHSTPGSQRGSKSSNPAENPHTSPPISPTTTTDQYSEPMHPDHRSRLHRHQSLREPRQRKTRGRRGTEIRPRSHSRGSPSRRQHHYYQDYRHADDQIHSSRSTRERERERGRERDIERSRSRPRRGEDEMWSESDSSIDISDDEYAVPTTAAQAQGQGQPPPSSYTAPPAPMPPTAGPIPIINSSGGQRETSRRAKYAAKLESTIKSGLRNSSGSSKEKRRKNRNSGEGQYGSYPGGRPRSRSTHRRRS</sequence>
<evidence type="ECO:0000256" key="2">
    <source>
        <dbReference type="ARBA" id="ARBA00022737"/>
    </source>
</evidence>